<dbReference type="Proteomes" id="UP000594759">
    <property type="component" value="Chromosome"/>
</dbReference>
<keyword evidence="1" id="KW-1133">Transmembrane helix</keyword>
<evidence type="ECO:0000313" key="2">
    <source>
        <dbReference type="EMBL" id="QPH40836.1"/>
    </source>
</evidence>
<reference evidence="2 3" key="1">
    <citation type="submission" date="2020-11" db="EMBL/GenBank/DDBJ databases">
        <title>Pedobacter endophytica, an endophytic bacteria isolated form Carex pumila.</title>
        <authorList>
            <person name="Peng Y."/>
            <person name="Jiang L."/>
            <person name="Lee J."/>
        </authorList>
    </citation>
    <scope>NUCLEOTIDE SEQUENCE [LARGE SCALE GENOMIC DNA]</scope>
    <source>
        <strain evidence="2 3">JBR3-12</strain>
    </source>
</reference>
<evidence type="ECO:0000313" key="3">
    <source>
        <dbReference type="Proteomes" id="UP000594759"/>
    </source>
</evidence>
<protein>
    <submittedName>
        <fullName evidence="2">Uncharacterized protein</fullName>
    </submittedName>
</protein>
<keyword evidence="1" id="KW-0812">Transmembrane</keyword>
<dbReference type="EMBL" id="CP064939">
    <property type="protein sequence ID" value="QPH40836.1"/>
    <property type="molecule type" value="Genomic_DNA"/>
</dbReference>
<feature type="transmembrane region" description="Helical" evidence="1">
    <location>
        <begin position="97"/>
        <end position="115"/>
    </location>
</feature>
<feature type="transmembrane region" description="Helical" evidence="1">
    <location>
        <begin position="12"/>
        <end position="32"/>
    </location>
</feature>
<gene>
    <name evidence="2" type="ORF">IZT61_06100</name>
</gene>
<dbReference type="RefSeq" id="WP_196100290.1">
    <property type="nucleotide sequence ID" value="NZ_CP064939.1"/>
</dbReference>
<dbReference type="KEGG" id="pex:IZT61_06100"/>
<keyword evidence="1" id="KW-0472">Membrane</keyword>
<sequence>MKTKPMSPSAHGIADYAFGLASLTVPALLGANKNTTRLYQAIGVEVLLYGALTDYRFALKRLLPLHMHRNIDVLNLAGIALLSACEQIKSDKRIFRFNLALLSVGLVSVLLTDWSNKR</sequence>
<name>A0A7S9Q0J0_9SPHI</name>
<accession>A0A7S9Q0J0</accession>
<proteinExistence type="predicted"/>
<evidence type="ECO:0000256" key="1">
    <source>
        <dbReference type="SAM" id="Phobius"/>
    </source>
</evidence>
<organism evidence="2 3">
    <name type="scientific">Pedobacter endophyticus</name>
    <dbReference type="NCBI Taxonomy" id="2789740"/>
    <lineage>
        <taxon>Bacteria</taxon>
        <taxon>Pseudomonadati</taxon>
        <taxon>Bacteroidota</taxon>
        <taxon>Sphingobacteriia</taxon>
        <taxon>Sphingobacteriales</taxon>
        <taxon>Sphingobacteriaceae</taxon>
        <taxon>Pedobacter</taxon>
    </lineage>
</organism>
<keyword evidence="3" id="KW-1185">Reference proteome</keyword>
<dbReference type="AlphaFoldDB" id="A0A7S9Q0J0"/>